<name>A0A4Y1RL64_PRUDU</name>
<feature type="transmembrane region" description="Helical" evidence="1">
    <location>
        <begin position="42"/>
        <end position="65"/>
    </location>
</feature>
<evidence type="ECO:0000256" key="1">
    <source>
        <dbReference type="SAM" id="Phobius"/>
    </source>
</evidence>
<keyword evidence="1 2" id="KW-0812">Transmembrane</keyword>
<sequence>MDGMNASSGPSFLYSTMSKFWKSKRRPIQKLKTEPFTSYNRLLYVVLNVILPKILIPTTAIALTLRNE</sequence>
<reference evidence="2" key="1">
    <citation type="journal article" date="2019" name="Science">
        <title>Mutation of a bHLH transcription factor allowed almond domestication.</title>
        <authorList>
            <person name="Sanchez-Perez R."/>
            <person name="Pavan S."/>
            <person name="Mazzeo R."/>
            <person name="Moldovan C."/>
            <person name="Aiese Cigliano R."/>
            <person name="Del Cueto J."/>
            <person name="Ricciardi F."/>
            <person name="Lotti C."/>
            <person name="Ricciardi L."/>
            <person name="Dicenta F."/>
            <person name="Lopez-Marques R.L."/>
            <person name="Lindberg Moller B."/>
        </authorList>
    </citation>
    <scope>NUCLEOTIDE SEQUENCE</scope>
</reference>
<protein>
    <submittedName>
        <fullName evidence="2">Transmembrane protein G1P-related 1</fullName>
    </submittedName>
</protein>
<keyword evidence="1" id="KW-1133">Transmembrane helix</keyword>
<evidence type="ECO:0000313" key="2">
    <source>
        <dbReference type="EMBL" id="BBH04383.1"/>
    </source>
</evidence>
<organism evidence="2">
    <name type="scientific">Prunus dulcis</name>
    <name type="common">Almond</name>
    <name type="synonym">Amygdalus dulcis</name>
    <dbReference type="NCBI Taxonomy" id="3755"/>
    <lineage>
        <taxon>Eukaryota</taxon>
        <taxon>Viridiplantae</taxon>
        <taxon>Streptophyta</taxon>
        <taxon>Embryophyta</taxon>
        <taxon>Tracheophyta</taxon>
        <taxon>Spermatophyta</taxon>
        <taxon>Magnoliopsida</taxon>
        <taxon>eudicotyledons</taxon>
        <taxon>Gunneridae</taxon>
        <taxon>Pentapetalae</taxon>
        <taxon>rosids</taxon>
        <taxon>fabids</taxon>
        <taxon>Rosales</taxon>
        <taxon>Rosaceae</taxon>
        <taxon>Amygdaloideae</taxon>
        <taxon>Amygdaleae</taxon>
        <taxon>Prunus</taxon>
    </lineage>
</organism>
<feature type="non-terminal residue" evidence="2">
    <location>
        <position position="68"/>
    </location>
</feature>
<dbReference type="EMBL" id="AP019302">
    <property type="protein sequence ID" value="BBH04383.1"/>
    <property type="molecule type" value="Genomic_DNA"/>
</dbReference>
<accession>A0A4Y1RL64</accession>
<keyword evidence="1" id="KW-0472">Membrane</keyword>
<proteinExistence type="predicted"/>
<dbReference type="AlphaFoldDB" id="A0A4Y1RL64"/>
<gene>
    <name evidence="2" type="ORF">Prudu_015514</name>
</gene>